<dbReference type="GO" id="GO:0034976">
    <property type="term" value="P:response to endoplasmic reticulum stress"/>
    <property type="evidence" value="ECO:0007669"/>
    <property type="project" value="TreeGrafter"/>
</dbReference>
<evidence type="ECO:0000256" key="2">
    <source>
        <dbReference type="ARBA" id="ARBA00004319"/>
    </source>
</evidence>
<feature type="domain" description="Thioredoxin" evidence="15">
    <location>
        <begin position="341"/>
        <end position="469"/>
    </location>
</feature>
<feature type="chain" id="PRO_5044514871" description="Protein disulfide-isomerase" evidence="13">
    <location>
        <begin position="18"/>
        <end position="498"/>
    </location>
</feature>
<feature type="domain" description="Thioredoxin" evidence="15">
    <location>
        <begin position="9"/>
        <end position="131"/>
    </location>
</feature>
<dbReference type="OrthoDB" id="72053at2759"/>
<evidence type="ECO:0000256" key="4">
    <source>
        <dbReference type="ARBA" id="ARBA00012723"/>
    </source>
</evidence>
<sequence length="498" mass="55339">MIYFAFFALAVIARISAADVDEEDGVLVLTKSNFESVIADNDFVLVEFYAPWCGHCKALAPEYSKAALKLKEEGSNIKLGKVDATVESDLAEKFQVRGYPTLKFFRNGNPSEYAGGRQSADIINWLKKKTGPPATELKGTDAASAFKEKQDVVVIGFFKDQESDGAKEFLKVASALDDIPFGITSDSEVFADNKVDSDGVVLFKKFDEGRNDFEGELKDDAIRSFIAGNRLPLVIEFTQESAQKIFGGEIKNHILLFLKKEGSEDVINGFGQAAKDFKGKILFIYLDTANEDNGRIMEFFGLKESEVPALRLITLAEDMTKFRPTEAGVDENTVRKFAQDFLDGKLKPHLMSEEIADDWDKKPVKVLVGKNFKEVAFNKDKAVFVEFYAPWCGHCKQLAPIWDELGEAYKDNDKIVIAKMDATANEVEDVKIQSFPTLKYFPAGSDKIVEYNGERTLAGFKKFLDSDGQDGASAGAAEEEDEEEEEDAEDGDQARDEL</sequence>
<evidence type="ECO:0000256" key="8">
    <source>
        <dbReference type="ARBA" id="ARBA00023157"/>
    </source>
</evidence>
<dbReference type="RefSeq" id="XP_013077736.1">
    <property type="nucleotide sequence ID" value="XM_013222282.2"/>
</dbReference>
<dbReference type="InterPro" id="IPR005792">
    <property type="entry name" value="Prot_disulphide_isomerase"/>
</dbReference>
<dbReference type="FunFam" id="3.40.30.10:FF:000030">
    <property type="entry name" value="Protein disulfide-isomerase"/>
    <property type="match status" value="1"/>
</dbReference>
<dbReference type="Proteomes" id="UP000076420">
    <property type="component" value="Unassembled WGS sequence"/>
</dbReference>
<dbReference type="PROSITE" id="PS51352">
    <property type="entry name" value="THIOREDOXIN_2"/>
    <property type="match status" value="2"/>
</dbReference>
<keyword evidence="9 13" id="KW-0413">Isomerase</keyword>
<dbReference type="PANTHER" id="PTHR18929:SF240">
    <property type="entry name" value="PROTEIN DISULFIDE-ISOMERASE"/>
    <property type="match status" value="1"/>
</dbReference>
<dbReference type="SUPFAM" id="SSF52833">
    <property type="entry name" value="Thioredoxin-like"/>
    <property type="match status" value="4"/>
</dbReference>
<feature type="signal peptide" evidence="13">
    <location>
        <begin position="1"/>
        <end position="17"/>
    </location>
</feature>
<evidence type="ECO:0000256" key="3">
    <source>
        <dbReference type="ARBA" id="ARBA00006347"/>
    </source>
</evidence>
<dbReference type="OMA" id="FFGMKKD"/>
<keyword evidence="7" id="KW-0256">Endoplasmic reticulum</keyword>
<keyword evidence="6" id="KW-0677">Repeat</keyword>
<keyword evidence="8 11" id="KW-1015">Disulfide bond</keyword>
<dbReference type="EnsemblMetazoa" id="BGLB006412-RB">
    <property type="protein sequence ID" value="BGLB006412-PB"/>
    <property type="gene ID" value="BGLB006412"/>
</dbReference>
<evidence type="ECO:0000313" key="17">
    <source>
        <dbReference type="Proteomes" id="UP000076420"/>
    </source>
</evidence>
<evidence type="ECO:0000313" key="16">
    <source>
        <dbReference type="EnsemblMetazoa" id="BGLB006412-PB"/>
    </source>
</evidence>
<dbReference type="EC" id="5.3.4.1" evidence="4 13"/>
<dbReference type="GO" id="GO:0003756">
    <property type="term" value="F:protein disulfide isomerase activity"/>
    <property type="evidence" value="ECO:0007669"/>
    <property type="project" value="UniProtKB-EC"/>
</dbReference>
<accession>A0A2C9JQI8</accession>
<feature type="disulfide bond" description="Redox-active" evidence="11">
    <location>
        <begin position="53"/>
        <end position="56"/>
    </location>
</feature>
<dbReference type="PROSITE" id="PS00194">
    <property type="entry name" value="THIOREDOXIN_1"/>
    <property type="match status" value="2"/>
</dbReference>
<evidence type="ECO:0000256" key="11">
    <source>
        <dbReference type="PIRSR" id="PIRSR605792-51"/>
    </source>
</evidence>
<evidence type="ECO:0000256" key="6">
    <source>
        <dbReference type="ARBA" id="ARBA00022737"/>
    </source>
</evidence>
<dbReference type="Proteomes" id="UP001165740">
    <property type="component" value="Chromosome 2"/>
</dbReference>
<dbReference type="CDD" id="cd02961">
    <property type="entry name" value="PDI_a_family"/>
    <property type="match status" value="1"/>
</dbReference>
<dbReference type="FunFam" id="3.40.30.10:FF:000027">
    <property type="entry name" value="protein disulfide-isomerase A2"/>
    <property type="match status" value="1"/>
</dbReference>
<evidence type="ECO:0000256" key="12">
    <source>
        <dbReference type="RuleBase" id="RU004208"/>
    </source>
</evidence>
<reference evidence="19" key="2">
    <citation type="submission" date="2025-04" db="UniProtKB">
        <authorList>
            <consortium name="RefSeq"/>
        </authorList>
    </citation>
    <scope>IDENTIFICATION</scope>
</reference>
<dbReference type="VEuPathDB" id="VectorBase:BGLAX_038294"/>
<dbReference type="FunFam" id="3.40.30.10:FF:000042">
    <property type="entry name" value="protein disulfide-isomerase A2"/>
    <property type="match status" value="1"/>
</dbReference>
<evidence type="ECO:0000256" key="5">
    <source>
        <dbReference type="ARBA" id="ARBA00022729"/>
    </source>
</evidence>
<dbReference type="NCBIfam" id="TIGR01126">
    <property type="entry name" value="pdi_dom"/>
    <property type="match status" value="2"/>
</dbReference>
<keyword evidence="18" id="KW-1185">Reference proteome</keyword>
<evidence type="ECO:0000256" key="13">
    <source>
        <dbReference type="RuleBase" id="RU361130"/>
    </source>
</evidence>
<keyword evidence="5 13" id="KW-0732">Signal</keyword>
<evidence type="ECO:0000256" key="14">
    <source>
        <dbReference type="SAM" id="MobiDB-lite"/>
    </source>
</evidence>
<dbReference type="InterPro" id="IPR013766">
    <property type="entry name" value="Thioredoxin_domain"/>
</dbReference>
<dbReference type="InterPro" id="IPR005788">
    <property type="entry name" value="PDI_thioredoxin-like_dom"/>
</dbReference>
<dbReference type="VEuPathDB" id="VectorBase:BGLB006412"/>
<dbReference type="InterPro" id="IPR017937">
    <property type="entry name" value="Thioredoxin_CS"/>
</dbReference>
<evidence type="ECO:0000313" key="18">
    <source>
        <dbReference type="Proteomes" id="UP001165740"/>
    </source>
</evidence>
<comment type="similarity">
    <text evidence="3 12">Belongs to the protein disulfide isomerase family.</text>
</comment>
<dbReference type="PRINTS" id="PR00421">
    <property type="entry name" value="THIOREDOXIN"/>
</dbReference>
<proteinExistence type="inferred from homology"/>
<comment type="subcellular location">
    <subcellularLocation>
        <location evidence="2">Endoplasmic reticulum lumen</location>
    </subcellularLocation>
</comment>
<evidence type="ECO:0000256" key="7">
    <source>
        <dbReference type="ARBA" id="ARBA00022824"/>
    </source>
</evidence>
<dbReference type="Pfam" id="PF00085">
    <property type="entry name" value="Thioredoxin"/>
    <property type="match status" value="2"/>
</dbReference>
<protein>
    <recommendedName>
        <fullName evidence="4 13">Protein disulfide-isomerase</fullName>
        <ecNumber evidence="4 13">5.3.4.1</ecNumber>
    </recommendedName>
</protein>
<dbReference type="GO" id="GO:0005788">
    <property type="term" value="C:endoplasmic reticulum lumen"/>
    <property type="evidence" value="ECO:0007669"/>
    <property type="project" value="UniProtKB-SubCell"/>
</dbReference>
<dbReference type="STRING" id="6526.A0A2C9JQI8"/>
<dbReference type="FunFam" id="3.40.30.10:FF:000023">
    <property type="entry name" value="Protein disulfide-isomerase"/>
    <property type="match status" value="1"/>
</dbReference>
<comment type="catalytic activity">
    <reaction evidence="1 13">
        <text>Catalyzes the rearrangement of -S-S- bonds in proteins.</text>
        <dbReference type="EC" id="5.3.4.1"/>
    </reaction>
</comment>
<gene>
    <name evidence="16" type="primary">106063818</name>
    <name evidence="19" type="synonym">LOC106063818</name>
</gene>
<dbReference type="Pfam" id="PF13848">
    <property type="entry name" value="Thioredoxin_6"/>
    <property type="match status" value="1"/>
</dbReference>
<feature type="compositionally biased region" description="Acidic residues" evidence="14">
    <location>
        <begin position="477"/>
        <end position="491"/>
    </location>
</feature>
<dbReference type="Gene3D" id="3.40.30.10">
    <property type="entry name" value="Glutaredoxin"/>
    <property type="match status" value="4"/>
</dbReference>
<dbReference type="PANTHER" id="PTHR18929">
    <property type="entry name" value="PROTEIN DISULFIDE ISOMERASE"/>
    <property type="match status" value="1"/>
</dbReference>
<dbReference type="GeneID" id="106063818"/>
<dbReference type="AlphaFoldDB" id="A0A2C9JQI8"/>
<dbReference type="KEGG" id="bgt:106063818"/>
<organism evidence="16 17">
    <name type="scientific">Biomphalaria glabrata</name>
    <name type="common">Bloodfluke planorb</name>
    <name type="synonym">Freshwater snail</name>
    <dbReference type="NCBI Taxonomy" id="6526"/>
    <lineage>
        <taxon>Eukaryota</taxon>
        <taxon>Metazoa</taxon>
        <taxon>Spiralia</taxon>
        <taxon>Lophotrochozoa</taxon>
        <taxon>Mollusca</taxon>
        <taxon>Gastropoda</taxon>
        <taxon>Heterobranchia</taxon>
        <taxon>Euthyneura</taxon>
        <taxon>Panpulmonata</taxon>
        <taxon>Hygrophila</taxon>
        <taxon>Lymnaeoidea</taxon>
        <taxon>Planorbidae</taxon>
        <taxon>Biomphalaria</taxon>
    </lineage>
</organism>
<name>A0A2C9JQI8_BIOGL</name>
<dbReference type="GO" id="GO:0006457">
    <property type="term" value="P:protein folding"/>
    <property type="evidence" value="ECO:0007669"/>
    <property type="project" value="TreeGrafter"/>
</dbReference>
<dbReference type="InterPro" id="IPR036249">
    <property type="entry name" value="Thioredoxin-like_sf"/>
</dbReference>
<feature type="disulfide bond" description="Redox-active" evidence="11">
    <location>
        <begin position="392"/>
        <end position="395"/>
    </location>
</feature>
<dbReference type="NCBIfam" id="TIGR01130">
    <property type="entry name" value="ER_PDI_fam"/>
    <property type="match status" value="1"/>
</dbReference>
<dbReference type="CDD" id="cd02995">
    <property type="entry name" value="PDI_a_PDI_a'_C"/>
    <property type="match status" value="1"/>
</dbReference>
<feature type="region of interest" description="Disordered" evidence="14">
    <location>
        <begin position="464"/>
        <end position="498"/>
    </location>
</feature>
<dbReference type="CDD" id="cd02981">
    <property type="entry name" value="PDI_b_family"/>
    <property type="match status" value="1"/>
</dbReference>
<evidence type="ECO:0000313" key="19">
    <source>
        <dbReference type="RefSeq" id="XP_013077736.1"/>
    </source>
</evidence>
<keyword evidence="10 11" id="KW-0676">Redox-active center</keyword>
<evidence type="ECO:0000259" key="15">
    <source>
        <dbReference type="PROSITE" id="PS51352"/>
    </source>
</evidence>
<evidence type="ECO:0000256" key="1">
    <source>
        <dbReference type="ARBA" id="ARBA00001182"/>
    </source>
</evidence>
<evidence type="ECO:0000256" key="9">
    <source>
        <dbReference type="ARBA" id="ARBA00023235"/>
    </source>
</evidence>
<dbReference type="CDD" id="cd02982">
    <property type="entry name" value="PDI_b'_family"/>
    <property type="match status" value="1"/>
</dbReference>
<reference evidence="16" key="1">
    <citation type="submission" date="2020-05" db="UniProtKB">
        <authorList>
            <consortium name="EnsemblMetazoa"/>
        </authorList>
    </citation>
    <scope>IDENTIFICATION</scope>
    <source>
        <strain evidence="16">BB02</strain>
    </source>
</reference>
<evidence type="ECO:0000256" key="10">
    <source>
        <dbReference type="ARBA" id="ARBA00023284"/>
    </source>
</evidence>